<dbReference type="InterPro" id="IPR000515">
    <property type="entry name" value="MetI-like"/>
</dbReference>
<dbReference type="KEGG" id="kmn:HW532_06700"/>
<dbReference type="InterPro" id="IPR045621">
    <property type="entry name" value="BPD_transp_1_N"/>
</dbReference>
<sequence>MWIYFLRRTVLAIAIVAIAVTLLRVMIHAVPGDPAVMMLGPRATPALIAEFREKMGLNEPFHVQMVTFFANLLKGDMGTDVFTGRSVTQIVMEQLPYTVELIFTSVGWAALIGIPLGCYSAIRRNTLFDKITGIASVGTISIPSFVMALYALLIFAVGLGWLPAVGAGEGTLGDRLHHLILPSLAVGIPWVGYTARIVRASMLEVLGENHVRMARAFGLPEMRIIFRYALPIAILPTITLLGVGVAYLLSAAVFAEVIFARPGIGSLIVNAVDERNYPIVMGCVLVTTVLIVAATMISDFVNALLDPRAREGL</sequence>
<dbReference type="GO" id="GO:0005886">
    <property type="term" value="C:plasma membrane"/>
    <property type="evidence" value="ECO:0007669"/>
    <property type="project" value="UniProtKB-SubCell"/>
</dbReference>
<feature type="transmembrane region" description="Helical" evidence="7">
    <location>
        <begin position="134"/>
        <end position="164"/>
    </location>
</feature>
<evidence type="ECO:0000256" key="4">
    <source>
        <dbReference type="ARBA" id="ARBA00022692"/>
    </source>
</evidence>
<dbReference type="PROSITE" id="PS50928">
    <property type="entry name" value="ABC_TM1"/>
    <property type="match status" value="1"/>
</dbReference>
<reference evidence="9 10" key="1">
    <citation type="submission" date="2020-06" db="EMBL/GenBank/DDBJ databases">
        <title>Genome sequence of 2 isolates from Red Sea Mangroves.</title>
        <authorList>
            <person name="Sefrji F."/>
            <person name="Michoud G."/>
            <person name="Merlino G."/>
            <person name="Daffonchio D."/>
        </authorList>
    </citation>
    <scope>NUCLEOTIDE SEQUENCE [LARGE SCALE GENOMIC DNA]</scope>
    <source>
        <strain evidence="9 10">R1DC25</strain>
    </source>
</reference>
<keyword evidence="6 7" id="KW-0472">Membrane</keyword>
<dbReference type="AlphaFoldDB" id="A0A7S8HBE8"/>
<feature type="transmembrane region" description="Helical" evidence="7">
    <location>
        <begin position="176"/>
        <end position="193"/>
    </location>
</feature>
<accession>A0A7S8HBE8</accession>
<keyword evidence="3" id="KW-1003">Cell membrane</keyword>
<feature type="transmembrane region" description="Helical" evidence="7">
    <location>
        <begin position="279"/>
        <end position="305"/>
    </location>
</feature>
<feature type="transmembrane region" description="Helical" evidence="7">
    <location>
        <begin position="101"/>
        <end position="122"/>
    </location>
</feature>
<organism evidence="9 10">
    <name type="scientific">Kaustia mangrovi</name>
    <dbReference type="NCBI Taxonomy" id="2593653"/>
    <lineage>
        <taxon>Bacteria</taxon>
        <taxon>Pseudomonadati</taxon>
        <taxon>Pseudomonadota</taxon>
        <taxon>Alphaproteobacteria</taxon>
        <taxon>Hyphomicrobiales</taxon>
        <taxon>Parvibaculaceae</taxon>
        <taxon>Kaustia</taxon>
    </lineage>
</organism>
<protein>
    <submittedName>
        <fullName evidence="9">ABC transporter permease</fullName>
    </submittedName>
</protein>
<evidence type="ECO:0000313" key="10">
    <source>
        <dbReference type="Proteomes" id="UP000593594"/>
    </source>
</evidence>
<dbReference type="PANTHER" id="PTHR43163:SF6">
    <property type="entry name" value="DIPEPTIDE TRANSPORT SYSTEM PERMEASE PROTEIN DPPB-RELATED"/>
    <property type="match status" value="1"/>
</dbReference>
<evidence type="ECO:0000256" key="3">
    <source>
        <dbReference type="ARBA" id="ARBA00022475"/>
    </source>
</evidence>
<comment type="subcellular location">
    <subcellularLocation>
        <location evidence="1 7">Cell membrane</location>
        <topology evidence="1 7">Multi-pass membrane protein</topology>
    </subcellularLocation>
</comment>
<keyword evidence="4 7" id="KW-0812">Transmembrane</keyword>
<keyword evidence="5 7" id="KW-1133">Transmembrane helix</keyword>
<evidence type="ECO:0000256" key="5">
    <source>
        <dbReference type="ARBA" id="ARBA00022989"/>
    </source>
</evidence>
<dbReference type="EMBL" id="CP058214">
    <property type="protein sequence ID" value="QPC42421.1"/>
    <property type="molecule type" value="Genomic_DNA"/>
</dbReference>
<evidence type="ECO:0000259" key="8">
    <source>
        <dbReference type="PROSITE" id="PS50928"/>
    </source>
</evidence>
<dbReference type="Pfam" id="PF19300">
    <property type="entry name" value="BPD_transp_1_N"/>
    <property type="match status" value="1"/>
</dbReference>
<comment type="similarity">
    <text evidence="7">Belongs to the binding-protein-dependent transport system permease family.</text>
</comment>
<proteinExistence type="inferred from homology"/>
<dbReference type="InterPro" id="IPR035906">
    <property type="entry name" value="MetI-like_sf"/>
</dbReference>
<feature type="transmembrane region" description="Helical" evidence="7">
    <location>
        <begin position="232"/>
        <end position="259"/>
    </location>
</feature>
<keyword evidence="10" id="KW-1185">Reference proteome</keyword>
<evidence type="ECO:0000313" key="9">
    <source>
        <dbReference type="EMBL" id="QPC42421.1"/>
    </source>
</evidence>
<gene>
    <name evidence="9" type="ORF">HW532_06700</name>
</gene>
<dbReference type="GO" id="GO:0071916">
    <property type="term" value="F:dipeptide transmembrane transporter activity"/>
    <property type="evidence" value="ECO:0007669"/>
    <property type="project" value="TreeGrafter"/>
</dbReference>
<evidence type="ECO:0000256" key="7">
    <source>
        <dbReference type="RuleBase" id="RU363032"/>
    </source>
</evidence>
<dbReference type="Gene3D" id="1.10.3720.10">
    <property type="entry name" value="MetI-like"/>
    <property type="match status" value="1"/>
</dbReference>
<dbReference type="Pfam" id="PF00528">
    <property type="entry name" value="BPD_transp_1"/>
    <property type="match status" value="1"/>
</dbReference>
<dbReference type="PANTHER" id="PTHR43163">
    <property type="entry name" value="DIPEPTIDE TRANSPORT SYSTEM PERMEASE PROTEIN DPPB-RELATED"/>
    <property type="match status" value="1"/>
</dbReference>
<evidence type="ECO:0000256" key="6">
    <source>
        <dbReference type="ARBA" id="ARBA00023136"/>
    </source>
</evidence>
<keyword evidence="2 7" id="KW-0813">Transport</keyword>
<dbReference type="Proteomes" id="UP000593594">
    <property type="component" value="Chromosome"/>
</dbReference>
<evidence type="ECO:0000256" key="1">
    <source>
        <dbReference type="ARBA" id="ARBA00004651"/>
    </source>
</evidence>
<dbReference type="RefSeq" id="WP_213163653.1">
    <property type="nucleotide sequence ID" value="NZ_CP058214.1"/>
</dbReference>
<feature type="domain" description="ABC transmembrane type-1" evidence="8">
    <location>
        <begin position="95"/>
        <end position="298"/>
    </location>
</feature>
<dbReference type="SUPFAM" id="SSF161098">
    <property type="entry name" value="MetI-like"/>
    <property type="match status" value="1"/>
</dbReference>
<name>A0A7S8HBE8_9HYPH</name>
<evidence type="ECO:0000256" key="2">
    <source>
        <dbReference type="ARBA" id="ARBA00022448"/>
    </source>
</evidence>
<dbReference type="CDD" id="cd06261">
    <property type="entry name" value="TM_PBP2"/>
    <property type="match status" value="1"/>
</dbReference>